<evidence type="ECO:0000313" key="3">
    <source>
        <dbReference type="Proteomes" id="UP000183859"/>
    </source>
</evidence>
<evidence type="ECO:0000313" key="2">
    <source>
        <dbReference type="EMBL" id="APG48927.1"/>
    </source>
</evidence>
<keyword evidence="2" id="KW-0614">Plasmid</keyword>
<dbReference type="EMBL" id="CP016365">
    <property type="protein sequence ID" value="APG48927.1"/>
    <property type="molecule type" value="Genomic_DNA"/>
</dbReference>
<keyword evidence="1" id="KW-0472">Membrane</keyword>
<name>A0A1L3I9T2_9RHOB</name>
<dbReference type="InterPro" id="IPR008407">
    <property type="entry name" value="Brnchd-chn_aa_trnsp_AzlD"/>
</dbReference>
<keyword evidence="3" id="KW-1185">Reference proteome</keyword>
<gene>
    <name evidence="2" type="ORF">PhaeoP97_03575</name>
</gene>
<dbReference type="Pfam" id="PF05437">
    <property type="entry name" value="AzlD"/>
    <property type="match status" value="1"/>
</dbReference>
<dbReference type="OrthoDB" id="8451232at2"/>
<keyword evidence="1" id="KW-0812">Transmembrane</keyword>
<protein>
    <submittedName>
        <fullName evidence="2">Branched-chain amino acid transport protein (AzlD)</fullName>
    </submittedName>
</protein>
<geneLocation type="plasmid" evidence="3">
    <name>pp97_a</name>
</geneLocation>
<feature type="transmembrane region" description="Helical" evidence="1">
    <location>
        <begin position="6"/>
        <end position="26"/>
    </location>
</feature>
<evidence type="ECO:0000256" key="1">
    <source>
        <dbReference type="SAM" id="Phobius"/>
    </source>
</evidence>
<reference evidence="3" key="1">
    <citation type="submission" date="2016-07" db="EMBL/GenBank/DDBJ databases">
        <title>Phaeobacter portensis sp. nov., a tropodithietic acid producing bacterium isolated from a German harbor.</title>
        <authorList>
            <person name="Freese H.M."/>
            <person name="Bunk B."/>
            <person name="Breider S."/>
            <person name="Brinkhoff T."/>
        </authorList>
    </citation>
    <scope>NUCLEOTIDE SEQUENCE [LARGE SCALE GENOMIC DNA]</scope>
    <source>
        <strain evidence="3">P97</strain>
        <plasmid evidence="3">pp97_a</plasmid>
    </source>
</reference>
<feature type="transmembrane region" description="Helical" evidence="1">
    <location>
        <begin position="63"/>
        <end position="93"/>
    </location>
</feature>
<feature type="transmembrane region" description="Helical" evidence="1">
    <location>
        <begin position="38"/>
        <end position="57"/>
    </location>
</feature>
<proteinExistence type="predicted"/>
<dbReference type="KEGG" id="php:PhaeoP97_03575"/>
<keyword evidence="1" id="KW-1133">Transmembrane helix</keyword>
<dbReference type="RefSeq" id="WP_072506573.1">
    <property type="nucleotide sequence ID" value="NZ_CP016365.1"/>
</dbReference>
<organism evidence="2 3">
    <name type="scientific">Phaeobacter porticola</name>
    <dbReference type="NCBI Taxonomy" id="1844006"/>
    <lineage>
        <taxon>Bacteria</taxon>
        <taxon>Pseudomonadati</taxon>
        <taxon>Pseudomonadota</taxon>
        <taxon>Alphaproteobacteria</taxon>
        <taxon>Rhodobacterales</taxon>
        <taxon>Roseobacteraceae</taxon>
        <taxon>Phaeobacter</taxon>
    </lineage>
</organism>
<dbReference type="Proteomes" id="UP000183859">
    <property type="component" value="Plasmid pP97_a"/>
</dbReference>
<sequence>MTYEQWGMILALAVAAFGIRLLGLVAGDRLQQSRFASLLTELPGLIVISLVAASLANQPPLTWGAAVIALGIALLTNDVIWTMIGGVLGYAVLSYVII</sequence>
<dbReference type="AlphaFoldDB" id="A0A1L3I9T2"/>
<accession>A0A1L3I9T2</accession>